<comment type="caution">
    <text evidence="1">The sequence shown here is derived from an EMBL/GenBank/DDBJ whole genome shotgun (WGS) entry which is preliminary data.</text>
</comment>
<dbReference type="AlphaFoldDB" id="A0A927CF76"/>
<gene>
    <name evidence="1" type="ORF">IDH41_00150</name>
</gene>
<name>A0A927CF76_9BACL</name>
<dbReference type="EMBL" id="JACXIY010000001">
    <property type="protein sequence ID" value="MBD2866968.1"/>
    <property type="molecule type" value="Genomic_DNA"/>
</dbReference>
<evidence type="ECO:0000313" key="1">
    <source>
        <dbReference type="EMBL" id="MBD2866968.1"/>
    </source>
</evidence>
<accession>A0A927CF76</accession>
<protein>
    <submittedName>
        <fullName evidence="1">Uncharacterized protein</fullName>
    </submittedName>
</protein>
<sequence>MKRKLNSILDSMKAQVTYFAHAVPEMPETKPRDIEQRNRVIAVEMRIIEQRLDLSKFSKPKHELVTAWKKYM</sequence>
<dbReference type="Proteomes" id="UP000632125">
    <property type="component" value="Unassembled WGS sequence"/>
</dbReference>
<keyword evidence="2" id="KW-1185">Reference proteome</keyword>
<evidence type="ECO:0000313" key="2">
    <source>
        <dbReference type="Proteomes" id="UP000632125"/>
    </source>
</evidence>
<proteinExistence type="predicted"/>
<organism evidence="1 2">
    <name type="scientific">Paenibacillus arenilitoris</name>
    <dbReference type="NCBI Taxonomy" id="2772299"/>
    <lineage>
        <taxon>Bacteria</taxon>
        <taxon>Bacillati</taxon>
        <taxon>Bacillota</taxon>
        <taxon>Bacilli</taxon>
        <taxon>Bacillales</taxon>
        <taxon>Paenibacillaceae</taxon>
        <taxon>Paenibacillus</taxon>
    </lineage>
</organism>
<dbReference type="RefSeq" id="WP_190857157.1">
    <property type="nucleotide sequence ID" value="NZ_JACXIY010000001.1"/>
</dbReference>
<reference evidence="1" key="1">
    <citation type="submission" date="2020-09" db="EMBL/GenBank/DDBJ databases">
        <title>A novel bacterium of genus Paenibacillus, isolated from South China Sea.</title>
        <authorList>
            <person name="Huang H."/>
            <person name="Mo K."/>
            <person name="Hu Y."/>
        </authorList>
    </citation>
    <scope>NUCLEOTIDE SEQUENCE</scope>
    <source>
        <strain evidence="1">IB182493</strain>
    </source>
</reference>